<dbReference type="EMBL" id="JAJNCT010000005">
    <property type="protein sequence ID" value="MCD2164593.1"/>
    <property type="molecule type" value="Genomic_DNA"/>
</dbReference>
<dbReference type="Proteomes" id="UP001199260">
    <property type="component" value="Unassembled WGS sequence"/>
</dbReference>
<organism evidence="1 2">
    <name type="scientific">Comamonas koreensis</name>
    <dbReference type="NCBI Taxonomy" id="160825"/>
    <lineage>
        <taxon>Bacteria</taxon>
        <taxon>Pseudomonadati</taxon>
        <taxon>Pseudomonadota</taxon>
        <taxon>Betaproteobacteria</taxon>
        <taxon>Burkholderiales</taxon>
        <taxon>Comamonadaceae</taxon>
        <taxon>Comamonas</taxon>
    </lineage>
</organism>
<accession>A0AAW4XU82</accession>
<evidence type="ECO:0000313" key="2">
    <source>
        <dbReference type="Proteomes" id="UP001199260"/>
    </source>
</evidence>
<dbReference type="NCBIfam" id="NF005679">
    <property type="entry name" value="PRK07475.1"/>
    <property type="match status" value="1"/>
</dbReference>
<sequence length="232" mass="24065">MPPNAAVTAADASPPFIGILMLDTQFPRPPGDIGNLQTWAALGIPVQMHKVQGASPAKIVREADPRFVQPFVDAARAMQAQGAALVTTSCGFLAAYQELLASSVDVPVVSSSLLQCALLSRPGVVTIAAASLTPHILAAAGVPEGTPVQGVAPDGEFATRILGNELEMDIAQAERDVVAAAVALCRAHPQLQSIVLECTNMPVYRDAVARATGLPVHDVVSLLAQRWAALPA</sequence>
<gene>
    <name evidence="1" type="ORF">LPW39_05530</name>
</gene>
<dbReference type="AlphaFoldDB" id="A0AAW4XU82"/>
<dbReference type="RefSeq" id="WP_230771999.1">
    <property type="nucleotide sequence ID" value="NZ_JAJNCT010000005.1"/>
</dbReference>
<keyword evidence="2" id="KW-1185">Reference proteome</keyword>
<name>A0AAW4XU82_9BURK</name>
<reference evidence="1 2" key="1">
    <citation type="submission" date="2021-11" db="EMBL/GenBank/DDBJ databases">
        <title>Genome sequence.</title>
        <authorList>
            <person name="Sun Q."/>
        </authorList>
    </citation>
    <scope>NUCLEOTIDE SEQUENCE [LARGE SCALE GENOMIC DNA]</scope>
    <source>
        <strain evidence="1 2">KCTC 12005</strain>
    </source>
</reference>
<protein>
    <submittedName>
        <fullName evidence="1">Aspartate/glutamate racemase family protein</fullName>
    </submittedName>
</protein>
<evidence type="ECO:0000313" key="1">
    <source>
        <dbReference type="EMBL" id="MCD2164593.1"/>
    </source>
</evidence>
<comment type="caution">
    <text evidence="1">The sequence shown here is derived from an EMBL/GenBank/DDBJ whole genome shotgun (WGS) entry which is preliminary data.</text>
</comment>
<proteinExistence type="predicted"/>